<protein>
    <recommendedName>
        <fullName evidence="4">Tetratricopeptide repeat protein</fullName>
    </recommendedName>
</protein>
<accession>A0ABS7J1U2</accession>
<dbReference type="Proteomes" id="UP000755104">
    <property type="component" value="Unassembled WGS sequence"/>
</dbReference>
<feature type="signal peptide" evidence="1">
    <location>
        <begin position="1"/>
        <end position="25"/>
    </location>
</feature>
<organism evidence="2 3">
    <name type="scientific">Qipengyuania qiaonensis</name>
    <dbReference type="NCBI Taxonomy" id="2867240"/>
    <lineage>
        <taxon>Bacteria</taxon>
        <taxon>Pseudomonadati</taxon>
        <taxon>Pseudomonadota</taxon>
        <taxon>Alphaproteobacteria</taxon>
        <taxon>Sphingomonadales</taxon>
        <taxon>Erythrobacteraceae</taxon>
        <taxon>Qipengyuania</taxon>
    </lineage>
</organism>
<evidence type="ECO:0000313" key="3">
    <source>
        <dbReference type="Proteomes" id="UP000755104"/>
    </source>
</evidence>
<evidence type="ECO:0000256" key="1">
    <source>
        <dbReference type="SAM" id="SignalP"/>
    </source>
</evidence>
<proteinExistence type="predicted"/>
<evidence type="ECO:0000313" key="2">
    <source>
        <dbReference type="EMBL" id="MBX7481232.1"/>
    </source>
</evidence>
<reference evidence="2 3" key="1">
    <citation type="submission" date="2021-08" db="EMBL/GenBank/DDBJ databases">
        <title>Comparative Genomics Analysis of the Genus Qipengyuania Reveals Extensive Genetic Diversity and Metabolic Versatility, Including the Description of Fifteen Novel Species.</title>
        <authorList>
            <person name="Liu Y."/>
        </authorList>
    </citation>
    <scope>NUCLEOTIDE SEQUENCE [LARGE SCALE GENOMIC DNA]</scope>
    <source>
        <strain evidence="2 3">6D47A</strain>
    </source>
</reference>
<evidence type="ECO:0008006" key="4">
    <source>
        <dbReference type="Google" id="ProtNLM"/>
    </source>
</evidence>
<comment type="caution">
    <text evidence="2">The sequence shown here is derived from an EMBL/GenBank/DDBJ whole genome shotgun (WGS) entry which is preliminary data.</text>
</comment>
<keyword evidence="1" id="KW-0732">Signal</keyword>
<dbReference type="InterPro" id="IPR011990">
    <property type="entry name" value="TPR-like_helical_dom_sf"/>
</dbReference>
<dbReference type="Gene3D" id="1.25.40.10">
    <property type="entry name" value="Tetratricopeptide repeat domain"/>
    <property type="match status" value="1"/>
</dbReference>
<keyword evidence="3" id="KW-1185">Reference proteome</keyword>
<dbReference type="EMBL" id="JAIGNO010000001">
    <property type="protein sequence ID" value="MBX7481232.1"/>
    <property type="molecule type" value="Genomic_DNA"/>
</dbReference>
<name>A0ABS7J1U2_9SPHN</name>
<dbReference type="SUPFAM" id="SSF48452">
    <property type="entry name" value="TPR-like"/>
    <property type="match status" value="1"/>
</dbReference>
<gene>
    <name evidence="2" type="ORF">K3174_01710</name>
</gene>
<dbReference type="RefSeq" id="WP_221555157.1">
    <property type="nucleotide sequence ID" value="NZ_JAIGNO010000001.1"/>
</dbReference>
<feature type="chain" id="PRO_5047173631" description="Tetratricopeptide repeat protein" evidence="1">
    <location>
        <begin position="26"/>
        <end position="431"/>
    </location>
</feature>
<sequence>MIFSRFARKNGMASALALATMLASGAMIGAAALETPALAQKDKKEKPAKADYSKGFITAYKPLEEAANAEAPDWATIKAGVPALAAAVETPDDKNAAGSFIYTTGTKAQDNALSLQGMEMMIESGKLAPENVGQYNFVAGQLAYAAEDYAKARPYFQAAAEAGYTENDPLIFVAESYFAENQAQQGLTYLGQLVETKIAAGEPVDEAWLKRGLAQAYNNNLKAETAKFSGWYVSQYPGEDSWGDAVAILLNTGGYQNPEVLDLLRLGQRAGALRDGKLYLDYIDAADYRRLPAEVVSVIDEGYAKGKLEKTDPYVTDTRKQAAERAAADRADIDRLIADANKSGATLATVLAAGDTLLGLDRPADAEAMYTKALSMPSVDAAMVSTRLGIAQLDQGKNAEAEATFKKVEGARKPIANLWAIYATQKTAGGA</sequence>